<dbReference type="Pfam" id="PF07702">
    <property type="entry name" value="UTRA"/>
    <property type="match status" value="1"/>
</dbReference>
<dbReference type="EMBL" id="FQZU01000001">
    <property type="protein sequence ID" value="SHI59704.1"/>
    <property type="molecule type" value="Genomic_DNA"/>
</dbReference>
<dbReference type="Gene3D" id="1.10.10.10">
    <property type="entry name" value="Winged helix-like DNA-binding domain superfamily/Winged helix DNA-binding domain"/>
    <property type="match status" value="1"/>
</dbReference>
<dbReference type="PANTHER" id="PTHR44846">
    <property type="entry name" value="MANNOSYL-D-GLYCERATE TRANSPORT/METABOLISM SYSTEM REPRESSOR MNGR-RELATED"/>
    <property type="match status" value="1"/>
</dbReference>
<dbReference type="STRING" id="1121393.SAMN02745216_00227"/>
<dbReference type="InterPro" id="IPR000524">
    <property type="entry name" value="Tscrpt_reg_HTH_GntR"/>
</dbReference>
<dbReference type="InterPro" id="IPR036388">
    <property type="entry name" value="WH-like_DNA-bd_sf"/>
</dbReference>
<dbReference type="SUPFAM" id="SSF46785">
    <property type="entry name" value="Winged helix' DNA-binding domain"/>
    <property type="match status" value="1"/>
</dbReference>
<dbReference type="GO" id="GO:0003677">
    <property type="term" value="F:DNA binding"/>
    <property type="evidence" value="ECO:0007669"/>
    <property type="project" value="UniProtKB-KW"/>
</dbReference>
<dbReference type="Gene3D" id="3.40.1410.10">
    <property type="entry name" value="Chorismate lyase-like"/>
    <property type="match status" value="1"/>
</dbReference>
<dbReference type="InterPro" id="IPR011663">
    <property type="entry name" value="UTRA"/>
</dbReference>
<keyword evidence="2" id="KW-0238">DNA-binding</keyword>
<feature type="domain" description="HTH gntR-type" evidence="4">
    <location>
        <begin position="22"/>
        <end position="90"/>
    </location>
</feature>
<reference evidence="6" key="1">
    <citation type="submission" date="2016-11" db="EMBL/GenBank/DDBJ databases">
        <authorList>
            <person name="Varghese N."/>
            <person name="Submissions S."/>
        </authorList>
    </citation>
    <scope>NUCLEOTIDE SEQUENCE [LARGE SCALE GENOMIC DNA]</scope>
    <source>
        <strain evidence="6">DSM 16219</strain>
    </source>
</reference>
<keyword evidence="6" id="KW-1185">Reference proteome</keyword>
<dbReference type="SMART" id="SM00345">
    <property type="entry name" value="HTH_GNTR"/>
    <property type="match status" value="1"/>
</dbReference>
<dbReference type="AlphaFoldDB" id="A0A1M6CG31"/>
<keyword evidence="3" id="KW-0804">Transcription</keyword>
<dbReference type="PROSITE" id="PS50949">
    <property type="entry name" value="HTH_GNTR"/>
    <property type="match status" value="1"/>
</dbReference>
<gene>
    <name evidence="5" type="ORF">SAMN02745216_00227</name>
</gene>
<evidence type="ECO:0000313" key="5">
    <source>
        <dbReference type="EMBL" id="SHI59704.1"/>
    </source>
</evidence>
<dbReference type="RefSeq" id="WP_073472035.1">
    <property type="nucleotide sequence ID" value="NZ_FQZU01000001.1"/>
</dbReference>
<dbReference type="Pfam" id="PF00392">
    <property type="entry name" value="GntR"/>
    <property type="match status" value="1"/>
</dbReference>
<evidence type="ECO:0000313" key="6">
    <source>
        <dbReference type="Proteomes" id="UP000183994"/>
    </source>
</evidence>
<sequence>MPRNQRKEAFNLKGSIDRNSYEPAYVQLVNLLKSQIASGQFPPGSRLPSEAQLCKKYNISPMTVRRSINLLIDQGMVDTTQGKGTFVKPIALSSVNFSLTEFVDILKEDGASVRLLELNAVKASPEAAAHLAIEPGDRIIYIRRLIYLDKDPVLYHQEQLVCDPKRPIVEDEMEVTSLKGLFTGLNQSGLKKGQVAINATQLSDQEAGWFRLPTGSPAIRLEHLFFDFADQPVSWGWFVCHSERVQFRAAVGPW</sequence>
<dbReference type="SUPFAM" id="SSF64288">
    <property type="entry name" value="Chorismate lyase-like"/>
    <property type="match status" value="1"/>
</dbReference>
<organism evidence="5 6">
    <name type="scientific">Desulfatibacillum alkenivorans DSM 16219</name>
    <dbReference type="NCBI Taxonomy" id="1121393"/>
    <lineage>
        <taxon>Bacteria</taxon>
        <taxon>Pseudomonadati</taxon>
        <taxon>Thermodesulfobacteriota</taxon>
        <taxon>Desulfobacteria</taxon>
        <taxon>Desulfobacterales</taxon>
        <taxon>Desulfatibacillaceae</taxon>
        <taxon>Desulfatibacillum</taxon>
    </lineage>
</organism>
<accession>A0A1M6CG31</accession>
<dbReference type="InterPro" id="IPR036390">
    <property type="entry name" value="WH_DNA-bd_sf"/>
</dbReference>
<protein>
    <submittedName>
        <fullName evidence="5">Transcriptional regulator, GntR family</fullName>
    </submittedName>
</protein>
<evidence type="ECO:0000256" key="1">
    <source>
        <dbReference type="ARBA" id="ARBA00023015"/>
    </source>
</evidence>
<dbReference type="InterPro" id="IPR050679">
    <property type="entry name" value="Bact_HTH_transcr_reg"/>
</dbReference>
<evidence type="ECO:0000259" key="4">
    <source>
        <dbReference type="PROSITE" id="PS50949"/>
    </source>
</evidence>
<dbReference type="GO" id="GO:0045892">
    <property type="term" value="P:negative regulation of DNA-templated transcription"/>
    <property type="evidence" value="ECO:0007669"/>
    <property type="project" value="TreeGrafter"/>
</dbReference>
<keyword evidence="1" id="KW-0805">Transcription regulation</keyword>
<dbReference type="GO" id="GO:0003700">
    <property type="term" value="F:DNA-binding transcription factor activity"/>
    <property type="evidence" value="ECO:0007669"/>
    <property type="project" value="InterPro"/>
</dbReference>
<evidence type="ECO:0000256" key="3">
    <source>
        <dbReference type="ARBA" id="ARBA00023163"/>
    </source>
</evidence>
<evidence type="ECO:0000256" key="2">
    <source>
        <dbReference type="ARBA" id="ARBA00023125"/>
    </source>
</evidence>
<dbReference type="Proteomes" id="UP000183994">
    <property type="component" value="Unassembled WGS sequence"/>
</dbReference>
<dbReference type="OrthoDB" id="3182938at2"/>
<proteinExistence type="predicted"/>
<dbReference type="InterPro" id="IPR028978">
    <property type="entry name" value="Chorismate_lyase_/UTRA_dom_sf"/>
</dbReference>
<dbReference type="CDD" id="cd07377">
    <property type="entry name" value="WHTH_GntR"/>
    <property type="match status" value="1"/>
</dbReference>
<dbReference type="PANTHER" id="PTHR44846:SF1">
    <property type="entry name" value="MANNOSYL-D-GLYCERATE TRANSPORT_METABOLISM SYSTEM REPRESSOR MNGR-RELATED"/>
    <property type="match status" value="1"/>
</dbReference>
<dbReference type="SMART" id="SM00866">
    <property type="entry name" value="UTRA"/>
    <property type="match status" value="1"/>
</dbReference>
<name>A0A1M6CG31_9BACT</name>